<evidence type="ECO:0000259" key="2">
    <source>
        <dbReference type="Pfam" id="PF13476"/>
    </source>
</evidence>
<dbReference type="SUPFAM" id="SSF52540">
    <property type="entry name" value="P-loop containing nucleoside triphosphate hydrolases"/>
    <property type="match status" value="1"/>
</dbReference>
<dbReference type="InterPro" id="IPR027417">
    <property type="entry name" value="P-loop_NTPase"/>
</dbReference>
<evidence type="ECO:0000256" key="1">
    <source>
        <dbReference type="SAM" id="Coils"/>
    </source>
</evidence>
<dbReference type="OrthoDB" id="9795626at2"/>
<keyword evidence="1" id="KW-0175">Coiled coil</keyword>
<dbReference type="InterPro" id="IPR038729">
    <property type="entry name" value="Rad50/SbcC_AAA"/>
</dbReference>
<dbReference type="Proteomes" id="UP000076796">
    <property type="component" value="Unassembled WGS sequence"/>
</dbReference>
<dbReference type="GO" id="GO:0016887">
    <property type="term" value="F:ATP hydrolysis activity"/>
    <property type="evidence" value="ECO:0007669"/>
    <property type="project" value="InterPro"/>
</dbReference>
<dbReference type="Pfam" id="PF13476">
    <property type="entry name" value="AAA_23"/>
    <property type="match status" value="1"/>
</dbReference>
<dbReference type="AlphaFoldDB" id="A0A163GEM0"/>
<sequence length="950" mass="109645">MKRIMDKKYLPIRFLNLEMEGFSYFPRQEIPLDAQIIGLIGNNGAGKTTILNMIRVLIGSRKFDNNQSLQTFFERDDVDEIYIVGRFVNTIHPTYGKRPFEAIGKRQDTVSIVCRIKRDPCKREYCVFDGYFDLDLDLKAYIRWLNMEQYARQMQEIGLTRSLINACSLDQGKTEDIMDLNEEKLADYILQICGEQERLDRFNQIKADIKTLKEQYFHINLQKQQQELTLREIENNISLCKRILELEHEIKALQLELPLSEYAHLMNVYEEFNQEIVDLLQKEHELISKIETNAQLLADHTQQLSKTKINIIELNGSMRELSEKRTSTAVEISNHERNAAELSTFIETYHPLPVQDIAQLSEGKHQLNQSYKDQLTITTNLKNQLHQLEHKIARMETSKKSEFPAGVIQLKKWLESKAIDHLLIADCIDIPDPSWQEAIEAMLGTERFTIVVSPEDMVQVMKEAQAIKYPFWVSPYKPAYLQLKKQAVLNKILLKDERIAGYLQRFENVMIAHNLEEAWAWVRKGNSALLNSPSPYYVVERGGRSIGAKGLYCGQSAFQAQLKADKKHALEQKSLLIQSEEQEVLLLEQLNAIIEEIKTQEQILLLPSKKDTLAHTYMILQQLQHEMDTLTKSRDECTNSLLELVTLQNQLSNQAGVLTEKLNGYRGELSIVEVSIRDKKSQKINIEAQADEIRSQFTEEQRVALAVADKLATLEKPEQYRKSIEMKESAVEILRNNISGGAVRPGEEIATVKLEQSYEKHRMLLDQHQEEIQKIQDDLDKLEKKRVEAKNEYRIMVDEVFQKVRKSLEEMAARGNFEASLRAVYLEDERWKVDYRLGFNGKPAKSYRDKSALSGGQKVIASLLLTFAAIKADGVLSFMLLDEPFAHLDEERIALAGQFLSNSEAQIIIGMPYSENIKLMMPWMNMLLNFRPKKRNETVAPPITYGKIRP</sequence>
<keyword evidence="4" id="KW-1185">Reference proteome</keyword>
<dbReference type="PANTHER" id="PTHR32182:SF0">
    <property type="entry name" value="DNA REPLICATION AND REPAIR PROTEIN RECF"/>
    <property type="match status" value="1"/>
</dbReference>
<gene>
    <name evidence="3" type="ORF">AWU65_02800</name>
</gene>
<feature type="coiled-coil region" evidence="1">
    <location>
        <begin position="751"/>
        <end position="799"/>
    </location>
</feature>
<proteinExistence type="predicted"/>
<name>A0A163GEM0_9BACL</name>
<comment type="caution">
    <text evidence="3">The sequence shown here is derived from an EMBL/GenBank/DDBJ whole genome shotgun (WGS) entry which is preliminary data.</text>
</comment>
<feature type="domain" description="Rad50/SbcC-type AAA" evidence="2">
    <location>
        <begin position="17"/>
        <end position="255"/>
    </location>
</feature>
<organism evidence="3 4">
    <name type="scientific">Paenibacillus glucanolyticus</name>
    <dbReference type="NCBI Taxonomy" id="59843"/>
    <lineage>
        <taxon>Bacteria</taxon>
        <taxon>Bacillati</taxon>
        <taxon>Bacillota</taxon>
        <taxon>Bacilli</taxon>
        <taxon>Bacillales</taxon>
        <taxon>Paenibacillaceae</taxon>
        <taxon>Paenibacillus</taxon>
    </lineage>
</organism>
<dbReference type="PANTHER" id="PTHR32182">
    <property type="entry name" value="DNA REPLICATION AND REPAIR PROTEIN RECF"/>
    <property type="match status" value="1"/>
</dbReference>
<feature type="coiled-coil region" evidence="1">
    <location>
        <begin position="236"/>
        <end position="282"/>
    </location>
</feature>
<dbReference type="GO" id="GO:0000731">
    <property type="term" value="P:DNA synthesis involved in DNA repair"/>
    <property type="evidence" value="ECO:0007669"/>
    <property type="project" value="TreeGrafter"/>
</dbReference>
<dbReference type="Gene3D" id="3.40.50.300">
    <property type="entry name" value="P-loop containing nucleotide triphosphate hydrolases"/>
    <property type="match status" value="2"/>
</dbReference>
<dbReference type="RefSeq" id="WP_063477435.1">
    <property type="nucleotide sequence ID" value="NZ_LWMH01000001.1"/>
</dbReference>
<reference evidence="3" key="1">
    <citation type="journal article" date="2016" name="Genome Announc.">
        <title>Draft genomes of two strains of Paenibacillus glucanolyticus with capability to degrade lignocellulose.</title>
        <authorList>
            <person name="Mathews S.L."/>
            <person name="Pawlak J."/>
            <person name="Grunden A.M."/>
        </authorList>
    </citation>
    <scope>NUCLEOTIDE SEQUENCE [LARGE SCALE GENOMIC DNA]</scope>
    <source>
        <strain evidence="3">SLM1</strain>
    </source>
</reference>
<accession>A0A163GEM0</accession>
<evidence type="ECO:0000313" key="3">
    <source>
        <dbReference type="EMBL" id="KZS44931.1"/>
    </source>
</evidence>
<dbReference type="SUPFAM" id="SSF90257">
    <property type="entry name" value="Myosin rod fragments"/>
    <property type="match status" value="1"/>
</dbReference>
<evidence type="ECO:0000313" key="4">
    <source>
        <dbReference type="Proteomes" id="UP000076796"/>
    </source>
</evidence>
<dbReference type="EMBL" id="LWMH01000001">
    <property type="protein sequence ID" value="KZS44931.1"/>
    <property type="molecule type" value="Genomic_DNA"/>
</dbReference>
<protein>
    <recommendedName>
        <fullName evidence="2">Rad50/SbcC-type AAA domain-containing protein</fullName>
    </recommendedName>
</protein>
<dbReference type="GO" id="GO:0006302">
    <property type="term" value="P:double-strand break repair"/>
    <property type="evidence" value="ECO:0007669"/>
    <property type="project" value="InterPro"/>
</dbReference>